<comment type="caution">
    <text evidence="4">The sequence shown here is derived from an EMBL/GenBank/DDBJ whole genome shotgun (WGS) entry which is preliminary data.</text>
</comment>
<accession>A0A4Q7VHQ3</accession>
<dbReference type="Gene3D" id="2.60.120.1440">
    <property type="match status" value="1"/>
</dbReference>
<name>A0A4Q7VHQ3_9BACT</name>
<dbReference type="Gene3D" id="3.55.50.30">
    <property type="match status" value="1"/>
</dbReference>
<dbReference type="Pfam" id="PF16344">
    <property type="entry name" value="FecR_C"/>
    <property type="match status" value="1"/>
</dbReference>
<keyword evidence="5" id="KW-1185">Reference proteome</keyword>
<dbReference type="Pfam" id="PF04773">
    <property type="entry name" value="FecR"/>
    <property type="match status" value="1"/>
</dbReference>
<dbReference type="PANTHER" id="PTHR30273">
    <property type="entry name" value="PERIPLASMIC SIGNAL SENSOR AND SIGMA FACTOR ACTIVATOR FECR-RELATED"/>
    <property type="match status" value="1"/>
</dbReference>
<feature type="transmembrane region" description="Helical" evidence="1">
    <location>
        <begin position="96"/>
        <end position="114"/>
    </location>
</feature>
<feature type="domain" description="FecR protein" evidence="2">
    <location>
        <begin position="136"/>
        <end position="221"/>
    </location>
</feature>
<reference evidence="4 5" key="1">
    <citation type="submission" date="2019-02" db="EMBL/GenBank/DDBJ databases">
        <title>Genomic Encyclopedia of Type Strains, Phase IV (KMG-IV): sequencing the most valuable type-strain genomes for metagenomic binning, comparative biology and taxonomic classification.</title>
        <authorList>
            <person name="Goeker M."/>
        </authorList>
    </citation>
    <scope>NUCLEOTIDE SEQUENCE [LARGE SCALE GENOMIC DNA]</scope>
    <source>
        <strain evidence="4 5">DSM 28825</strain>
    </source>
</reference>
<feature type="domain" description="Protein FecR C-terminal" evidence="3">
    <location>
        <begin position="265"/>
        <end position="332"/>
    </location>
</feature>
<dbReference type="PIRSF" id="PIRSF018266">
    <property type="entry name" value="FecR"/>
    <property type="match status" value="1"/>
</dbReference>
<organism evidence="4 5">
    <name type="scientific">Ancylomarina subtilis</name>
    <dbReference type="NCBI Taxonomy" id="1639035"/>
    <lineage>
        <taxon>Bacteria</taxon>
        <taxon>Pseudomonadati</taxon>
        <taxon>Bacteroidota</taxon>
        <taxon>Bacteroidia</taxon>
        <taxon>Marinilabiliales</taxon>
        <taxon>Marinifilaceae</taxon>
        <taxon>Ancylomarina</taxon>
    </lineage>
</organism>
<sequence length="336" mass="38327">MTKKFSHTLDWEIISKYLSGEMTESEQEVFEAEMAVNPGYAEAIKASGKDLKHADLYFAEEAFDSENAWMNVKKKIVRKKITNTKLSIYRPSPFKTFMRVAASIIILFGIGLLAQTTYTHLYPNKTFVCELNETNKSITLEDGSVITLNSNSKLIYPKKFKANERRVELIGEAFFDIAKNPNKPFVIKAQDAEVKVLGTSFNINAATNNKVEVLVKTGKVQFSSINKPSNKLILIPGDFASLQESKLEKTVTRDDNYLSWKTRQIIFRDTKLHEVARVLGRTYQVQIRFQEAELENLALNSTFDHEPLDNILNYMCSPFNLVYEKQGKIILIKKAN</sequence>
<keyword evidence="1" id="KW-1133">Transmembrane helix</keyword>
<proteinExistence type="predicted"/>
<keyword evidence="1" id="KW-0812">Transmembrane</keyword>
<evidence type="ECO:0000313" key="4">
    <source>
        <dbReference type="EMBL" id="RZT95448.1"/>
    </source>
</evidence>
<dbReference type="InterPro" id="IPR012373">
    <property type="entry name" value="Ferrdict_sens_TM"/>
</dbReference>
<protein>
    <submittedName>
        <fullName evidence="4">FecR family protein</fullName>
    </submittedName>
</protein>
<dbReference type="GO" id="GO:0016989">
    <property type="term" value="F:sigma factor antagonist activity"/>
    <property type="evidence" value="ECO:0007669"/>
    <property type="project" value="TreeGrafter"/>
</dbReference>
<evidence type="ECO:0000259" key="3">
    <source>
        <dbReference type="Pfam" id="PF16344"/>
    </source>
</evidence>
<gene>
    <name evidence="4" type="ORF">EV201_0068</name>
</gene>
<evidence type="ECO:0000313" key="5">
    <source>
        <dbReference type="Proteomes" id="UP000293562"/>
    </source>
</evidence>
<dbReference type="OrthoDB" id="676789at2"/>
<keyword evidence="1" id="KW-0472">Membrane</keyword>
<dbReference type="PANTHER" id="PTHR30273:SF2">
    <property type="entry name" value="PROTEIN FECR"/>
    <property type="match status" value="1"/>
</dbReference>
<dbReference type="EMBL" id="SHKN01000001">
    <property type="protein sequence ID" value="RZT95448.1"/>
    <property type="molecule type" value="Genomic_DNA"/>
</dbReference>
<evidence type="ECO:0000256" key="1">
    <source>
        <dbReference type="SAM" id="Phobius"/>
    </source>
</evidence>
<dbReference type="RefSeq" id="WP_130305417.1">
    <property type="nucleotide sequence ID" value="NZ_SHKN01000001.1"/>
</dbReference>
<evidence type="ECO:0000259" key="2">
    <source>
        <dbReference type="Pfam" id="PF04773"/>
    </source>
</evidence>
<dbReference type="InterPro" id="IPR032508">
    <property type="entry name" value="FecR_C"/>
</dbReference>
<dbReference type="Proteomes" id="UP000293562">
    <property type="component" value="Unassembled WGS sequence"/>
</dbReference>
<dbReference type="AlphaFoldDB" id="A0A4Q7VHQ3"/>
<dbReference type="InterPro" id="IPR006860">
    <property type="entry name" value="FecR"/>
</dbReference>